<evidence type="ECO:0000256" key="1">
    <source>
        <dbReference type="ARBA" id="ARBA00004196"/>
    </source>
</evidence>
<dbReference type="SUPFAM" id="SSF53822">
    <property type="entry name" value="Periplasmic binding protein-like I"/>
    <property type="match status" value="1"/>
</dbReference>
<keyword evidence="6" id="KW-1185">Reference proteome</keyword>
<reference evidence="6" key="1">
    <citation type="journal article" date="2019" name="Int. J. Syst. Evol. Microbiol.">
        <title>The Global Catalogue of Microorganisms (GCM) 10K type strain sequencing project: providing services to taxonomists for standard genome sequencing and annotation.</title>
        <authorList>
            <consortium name="The Broad Institute Genomics Platform"/>
            <consortium name="The Broad Institute Genome Sequencing Center for Infectious Disease"/>
            <person name="Wu L."/>
            <person name="Ma J."/>
        </authorList>
    </citation>
    <scope>NUCLEOTIDE SEQUENCE [LARGE SCALE GENOMIC DNA]</scope>
    <source>
        <strain evidence="6">CGMCC 1.15474</strain>
    </source>
</reference>
<evidence type="ECO:0000313" key="6">
    <source>
        <dbReference type="Proteomes" id="UP001597318"/>
    </source>
</evidence>
<dbReference type="PROSITE" id="PS51257">
    <property type="entry name" value="PROKAR_LIPOPROTEIN"/>
    <property type="match status" value="1"/>
</dbReference>
<comment type="caution">
    <text evidence="5">The sequence shown here is derived from an EMBL/GenBank/DDBJ whole genome shotgun (WGS) entry which is preliminary data.</text>
</comment>
<feature type="signal peptide" evidence="3">
    <location>
        <begin position="1"/>
        <end position="25"/>
    </location>
</feature>
<dbReference type="Pfam" id="PF13407">
    <property type="entry name" value="Peripla_BP_4"/>
    <property type="match status" value="1"/>
</dbReference>
<dbReference type="InterPro" id="IPR028082">
    <property type="entry name" value="Peripla_BP_I"/>
</dbReference>
<protein>
    <submittedName>
        <fullName evidence="5">Sugar ABC transporter substrate-binding protein</fullName>
    </submittedName>
</protein>
<proteinExistence type="predicted"/>
<evidence type="ECO:0000256" key="3">
    <source>
        <dbReference type="SAM" id="SignalP"/>
    </source>
</evidence>
<dbReference type="Proteomes" id="UP001597318">
    <property type="component" value="Unassembled WGS sequence"/>
</dbReference>
<keyword evidence="2 3" id="KW-0732">Signal</keyword>
<dbReference type="RefSeq" id="WP_379052994.1">
    <property type="nucleotide sequence ID" value="NZ_JBHUIK010000005.1"/>
</dbReference>
<dbReference type="InterPro" id="IPR025997">
    <property type="entry name" value="SBP_2_dom"/>
</dbReference>
<dbReference type="PANTHER" id="PTHR30036:SF1">
    <property type="entry name" value="D-XYLOSE-BINDING PERIPLASMIC PROTEIN"/>
    <property type="match status" value="1"/>
</dbReference>
<dbReference type="EMBL" id="JBHUIK010000005">
    <property type="protein sequence ID" value="MFD2215987.1"/>
    <property type="molecule type" value="Genomic_DNA"/>
</dbReference>
<feature type="domain" description="Periplasmic binding protein" evidence="4">
    <location>
        <begin position="48"/>
        <end position="305"/>
    </location>
</feature>
<comment type="subcellular location">
    <subcellularLocation>
        <location evidence="1">Cell envelope</location>
    </subcellularLocation>
</comment>
<dbReference type="InterPro" id="IPR050555">
    <property type="entry name" value="Bact_Solute-Bind_Prot2"/>
</dbReference>
<dbReference type="CDD" id="cd19991">
    <property type="entry name" value="PBP1_ABC_xylose_binding"/>
    <property type="match status" value="1"/>
</dbReference>
<evidence type="ECO:0000259" key="4">
    <source>
        <dbReference type="Pfam" id="PF13407"/>
    </source>
</evidence>
<accession>A0ABW5C0W7</accession>
<evidence type="ECO:0000313" key="5">
    <source>
        <dbReference type="EMBL" id="MFD2215987.1"/>
    </source>
</evidence>
<gene>
    <name evidence="5" type="ORF">ACFSKK_20070</name>
</gene>
<dbReference type="Gene3D" id="3.40.50.2300">
    <property type="match status" value="2"/>
</dbReference>
<name>A0ABW5C0W7_9BACI</name>
<feature type="chain" id="PRO_5045851560" evidence="3">
    <location>
        <begin position="26"/>
        <end position="353"/>
    </location>
</feature>
<dbReference type="PANTHER" id="PTHR30036">
    <property type="entry name" value="D-XYLOSE-BINDING PERIPLASMIC PROTEIN"/>
    <property type="match status" value="1"/>
</dbReference>
<evidence type="ECO:0000256" key="2">
    <source>
        <dbReference type="ARBA" id="ARBA00022729"/>
    </source>
</evidence>
<organism evidence="5 6">
    <name type="scientific">Metabacillus endolithicus</name>
    <dbReference type="NCBI Taxonomy" id="1535204"/>
    <lineage>
        <taxon>Bacteria</taxon>
        <taxon>Bacillati</taxon>
        <taxon>Bacillota</taxon>
        <taxon>Bacilli</taxon>
        <taxon>Bacillales</taxon>
        <taxon>Bacillaceae</taxon>
        <taxon>Metabacillus</taxon>
    </lineage>
</organism>
<sequence length="353" mass="38367">MLRSYKKTSLSLILCFVLLITTACSSTEKATSPKTAGKLITNDSVPYVGFLLDTLEEERWYKDKQLFEEHIKSLGGQVKTLAANGHDAVQLKQAQLLIEEGVDVLVVVPHNAEEAAKIVELAHENKVKVISYDRLITKSDLDYYISFDNEKVGVLQATEIVKNTSQGKFAYIGGAETDNNAILFRKGAMSVLQPLIDKGDITLIADQYTDEWKPENAEKNMKEALKKSNNQVDAVVAANDGTAGGVISALGTVGLAGKIPVSGQDAELNGIKRIVDGTQTMTVYKPINVIATQAAEMAFKVAKGENPKTDTTINNNKIEVPTILLEPTAVTKETIDSTVVKDGYLSKEDIYGK</sequence>